<organism evidence="2 3">
    <name type="scientific">Eiseniibacteriota bacterium</name>
    <dbReference type="NCBI Taxonomy" id="2212470"/>
    <lineage>
        <taxon>Bacteria</taxon>
        <taxon>Candidatus Eiseniibacteriota</taxon>
    </lineage>
</organism>
<dbReference type="InterPro" id="IPR034660">
    <property type="entry name" value="DinB/YfiT-like"/>
</dbReference>
<evidence type="ECO:0000313" key="3">
    <source>
        <dbReference type="Proteomes" id="UP000317691"/>
    </source>
</evidence>
<sequence length="170" mass="19164">MKRPDPSEYAPYYGKYIEKVPDGPILDILRAQIRGTLELLRSLPESKGEHVYAPGKWSIKQVVGHVSDGERVFAYRALRFGRSDATQLPGFEQDDYARDGGFAARSLRHLADELEAVRRATVLLYEGFGEGDWLRKGIASSNPVSVRALAYIIAGHELHHVKILRERYLA</sequence>
<reference evidence="2 3" key="1">
    <citation type="journal article" date="2019" name="Nat. Microbiol.">
        <title>Mediterranean grassland soil C-N compound turnover is dependent on rainfall and depth, and is mediated by genomically divergent microorganisms.</title>
        <authorList>
            <person name="Diamond S."/>
            <person name="Andeer P.F."/>
            <person name="Li Z."/>
            <person name="Crits-Christoph A."/>
            <person name="Burstein D."/>
            <person name="Anantharaman K."/>
            <person name="Lane K.R."/>
            <person name="Thomas B.C."/>
            <person name="Pan C."/>
            <person name="Northen T.R."/>
            <person name="Banfield J.F."/>
        </authorList>
    </citation>
    <scope>NUCLEOTIDE SEQUENCE [LARGE SCALE GENOMIC DNA]</scope>
    <source>
        <strain evidence="2">WS_9</strain>
    </source>
</reference>
<name>A0A538TJK3_UNCEI</name>
<comment type="caution">
    <text evidence="2">The sequence shown here is derived from an EMBL/GenBank/DDBJ whole genome shotgun (WGS) entry which is preliminary data.</text>
</comment>
<protein>
    <submittedName>
        <fullName evidence="2">DinB family protein</fullName>
    </submittedName>
</protein>
<dbReference type="Gene3D" id="1.20.120.450">
    <property type="entry name" value="dinb family like domain"/>
    <property type="match status" value="1"/>
</dbReference>
<dbReference type="AlphaFoldDB" id="A0A538TJK3"/>
<dbReference type="InterPro" id="IPR024775">
    <property type="entry name" value="DinB-like"/>
</dbReference>
<feature type="domain" description="DinB-like" evidence="1">
    <location>
        <begin position="29"/>
        <end position="162"/>
    </location>
</feature>
<dbReference type="Pfam" id="PF12867">
    <property type="entry name" value="DinB_2"/>
    <property type="match status" value="1"/>
</dbReference>
<dbReference type="SUPFAM" id="SSF109854">
    <property type="entry name" value="DinB/YfiT-like putative metalloenzymes"/>
    <property type="match status" value="1"/>
</dbReference>
<proteinExistence type="predicted"/>
<gene>
    <name evidence="2" type="ORF">E6K79_09185</name>
</gene>
<evidence type="ECO:0000313" key="2">
    <source>
        <dbReference type="EMBL" id="TMQ63808.1"/>
    </source>
</evidence>
<evidence type="ECO:0000259" key="1">
    <source>
        <dbReference type="Pfam" id="PF12867"/>
    </source>
</evidence>
<dbReference type="EMBL" id="VBOZ01000029">
    <property type="protein sequence ID" value="TMQ63808.1"/>
    <property type="molecule type" value="Genomic_DNA"/>
</dbReference>
<dbReference type="Proteomes" id="UP000317691">
    <property type="component" value="Unassembled WGS sequence"/>
</dbReference>
<accession>A0A538TJK3</accession>